<dbReference type="EMBL" id="CP011390">
    <property type="protein sequence ID" value="ANE50205.1"/>
    <property type="molecule type" value="Genomic_DNA"/>
</dbReference>
<dbReference type="RefSeq" id="WP_066402626.1">
    <property type="nucleotide sequence ID" value="NZ_CP011390.1"/>
</dbReference>
<evidence type="ECO:0000313" key="3">
    <source>
        <dbReference type="Proteomes" id="UP000077177"/>
    </source>
</evidence>
<protein>
    <submittedName>
        <fullName evidence="2">Uncharacterized protein</fullName>
    </submittedName>
</protein>
<dbReference type="OrthoDB" id="662308at2"/>
<organism evidence="2 3">
    <name type="scientific">Flavisolibacter tropicus</name>
    <dbReference type="NCBI Taxonomy" id="1492898"/>
    <lineage>
        <taxon>Bacteria</taxon>
        <taxon>Pseudomonadati</taxon>
        <taxon>Bacteroidota</taxon>
        <taxon>Chitinophagia</taxon>
        <taxon>Chitinophagales</taxon>
        <taxon>Chitinophagaceae</taxon>
        <taxon>Flavisolibacter</taxon>
    </lineage>
</organism>
<dbReference type="KEGG" id="fla:SY85_06500"/>
<feature type="signal peptide" evidence="1">
    <location>
        <begin position="1"/>
        <end position="22"/>
    </location>
</feature>
<name>A0A172TT00_9BACT</name>
<dbReference type="STRING" id="1492898.SY85_06500"/>
<dbReference type="Proteomes" id="UP000077177">
    <property type="component" value="Chromosome"/>
</dbReference>
<gene>
    <name evidence="2" type="ORF">SY85_06500</name>
</gene>
<evidence type="ECO:0000313" key="2">
    <source>
        <dbReference type="EMBL" id="ANE50205.1"/>
    </source>
</evidence>
<keyword evidence="1" id="KW-0732">Signal</keyword>
<sequence length="237" mass="26971">MKGLIRFFIIAALSTSASSLFAQDTLPHFSARHIGNGRVIIGWMNTFTNINQISIQRSHDSLQFFKTILTVADPKAIQNGYADNKAPNDHMFYRIFYAMEGGSFYFTPSKRPIQDTAGKMAVQPLIPGDKKASDTAKSVNGTTNGNIAKKPTFVPSFYVYTNKEGYVYINLPDADSKKYSIKFFEENNTPLFEIKPIKDKALTLDKANFIHAGWFNFELYDDDKLVERHKFYLNKDF</sequence>
<reference evidence="2 3" key="2">
    <citation type="journal article" date="2016" name="Int. J. Syst. Evol. Microbiol.">
        <title>Flavisolibacter tropicus sp. nov., isolated from tropical soil.</title>
        <authorList>
            <person name="Lee J.J."/>
            <person name="Kang M.S."/>
            <person name="Kim G.S."/>
            <person name="Lee C.S."/>
            <person name="Lim S."/>
            <person name="Lee J."/>
            <person name="Roh S.H."/>
            <person name="Kang H."/>
            <person name="Ha J.M."/>
            <person name="Bae S."/>
            <person name="Jung H.Y."/>
            <person name="Kim M.K."/>
        </authorList>
    </citation>
    <scope>NUCLEOTIDE SEQUENCE [LARGE SCALE GENOMIC DNA]</scope>
    <source>
        <strain evidence="2 3">LCS9</strain>
    </source>
</reference>
<reference evidence="3" key="1">
    <citation type="submission" date="2015-01" db="EMBL/GenBank/DDBJ databases">
        <title>Flavisolibacter sp./LCS9/ whole genome sequencing.</title>
        <authorList>
            <person name="Kim M.K."/>
            <person name="Srinivasan S."/>
            <person name="Lee J.-J."/>
        </authorList>
    </citation>
    <scope>NUCLEOTIDE SEQUENCE [LARGE SCALE GENOMIC DNA]</scope>
    <source>
        <strain evidence="3">LCS9</strain>
    </source>
</reference>
<proteinExistence type="predicted"/>
<evidence type="ECO:0000256" key="1">
    <source>
        <dbReference type="SAM" id="SignalP"/>
    </source>
</evidence>
<accession>A0A172TT00</accession>
<keyword evidence="3" id="KW-1185">Reference proteome</keyword>
<dbReference type="AlphaFoldDB" id="A0A172TT00"/>
<feature type="chain" id="PRO_5008001091" evidence="1">
    <location>
        <begin position="23"/>
        <end position="237"/>
    </location>
</feature>